<keyword evidence="1" id="KW-0732">Signal</keyword>
<dbReference type="AlphaFoldDB" id="A0AAD7QK79"/>
<keyword evidence="3" id="KW-1185">Reference proteome</keyword>
<reference evidence="2" key="1">
    <citation type="submission" date="2023-03" db="EMBL/GenBank/DDBJ databases">
        <title>Near-Complete genome sequence of Lipomyces tetrasporous NRRL Y-64009, an oleaginous yeast capable of growing on lignocellulosic hydrolysates.</title>
        <authorList>
            <consortium name="Lawrence Berkeley National Laboratory"/>
            <person name="Jagtap S.S."/>
            <person name="Liu J.-J."/>
            <person name="Walukiewicz H.E."/>
            <person name="Pangilinan J."/>
            <person name="Lipzen A."/>
            <person name="Ahrendt S."/>
            <person name="Koriabine M."/>
            <person name="Cobaugh K."/>
            <person name="Salamov A."/>
            <person name="Yoshinaga Y."/>
            <person name="Ng V."/>
            <person name="Daum C."/>
            <person name="Grigoriev I.V."/>
            <person name="Slininger P.J."/>
            <person name="Dien B.S."/>
            <person name="Jin Y.-S."/>
            <person name="Rao C.V."/>
        </authorList>
    </citation>
    <scope>NUCLEOTIDE SEQUENCE</scope>
    <source>
        <strain evidence="2">NRRL Y-64009</strain>
    </source>
</reference>
<feature type="signal peptide" evidence="1">
    <location>
        <begin position="1"/>
        <end position="17"/>
    </location>
</feature>
<evidence type="ECO:0008006" key="4">
    <source>
        <dbReference type="Google" id="ProtNLM"/>
    </source>
</evidence>
<organism evidence="2 3">
    <name type="scientific">Lipomyces tetrasporus</name>
    <dbReference type="NCBI Taxonomy" id="54092"/>
    <lineage>
        <taxon>Eukaryota</taxon>
        <taxon>Fungi</taxon>
        <taxon>Dikarya</taxon>
        <taxon>Ascomycota</taxon>
        <taxon>Saccharomycotina</taxon>
        <taxon>Lipomycetes</taxon>
        <taxon>Lipomycetales</taxon>
        <taxon>Lipomycetaceae</taxon>
        <taxon>Lipomyces</taxon>
    </lineage>
</organism>
<dbReference type="RefSeq" id="XP_056040204.1">
    <property type="nucleotide sequence ID" value="XM_056191026.1"/>
</dbReference>
<accession>A0AAD7QK79</accession>
<protein>
    <recommendedName>
        <fullName evidence="4">Secreted protein</fullName>
    </recommendedName>
</protein>
<comment type="caution">
    <text evidence="2">The sequence shown here is derived from an EMBL/GenBank/DDBJ whole genome shotgun (WGS) entry which is preliminary data.</text>
</comment>
<dbReference type="Proteomes" id="UP001217417">
    <property type="component" value="Unassembled WGS sequence"/>
</dbReference>
<feature type="chain" id="PRO_5042271778" description="Secreted protein" evidence="1">
    <location>
        <begin position="18"/>
        <end position="67"/>
    </location>
</feature>
<evidence type="ECO:0000256" key="1">
    <source>
        <dbReference type="SAM" id="SignalP"/>
    </source>
</evidence>
<gene>
    <name evidence="2" type="ORF">POJ06DRAFT_43761</name>
</gene>
<sequence length="67" mass="7532">MTLFKIWMLAVLDCCNAGSAVWAGSNRSVQLLARCDERHTVRSRTDGVTLPPGDVRTKECWKLVHQC</sequence>
<evidence type="ECO:0000313" key="2">
    <source>
        <dbReference type="EMBL" id="KAJ8096754.1"/>
    </source>
</evidence>
<dbReference type="EMBL" id="JARPMG010000013">
    <property type="protein sequence ID" value="KAJ8096754.1"/>
    <property type="molecule type" value="Genomic_DNA"/>
</dbReference>
<evidence type="ECO:0000313" key="3">
    <source>
        <dbReference type="Proteomes" id="UP001217417"/>
    </source>
</evidence>
<proteinExistence type="predicted"/>
<name>A0AAD7QK79_9ASCO</name>
<dbReference type="GeneID" id="80886192"/>